<dbReference type="PRINTS" id="PR00301">
    <property type="entry name" value="HEATSHOCK70"/>
</dbReference>
<dbReference type="PANTHER" id="PTHR19375">
    <property type="entry name" value="HEAT SHOCK PROTEIN 70KDA"/>
    <property type="match status" value="1"/>
</dbReference>
<dbReference type="SUPFAM" id="SSF100920">
    <property type="entry name" value="Heat shock protein 70kD (HSP70), peptide-binding domain"/>
    <property type="match status" value="1"/>
</dbReference>
<organism evidence="4">
    <name type="scientific">Lygus hesperus</name>
    <name type="common">Western plant bug</name>
    <dbReference type="NCBI Taxonomy" id="30085"/>
    <lineage>
        <taxon>Eukaryota</taxon>
        <taxon>Metazoa</taxon>
        <taxon>Ecdysozoa</taxon>
        <taxon>Arthropoda</taxon>
        <taxon>Hexapoda</taxon>
        <taxon>Insecta</taxon>
        <taxon>Pterygota</taxon>
        <taxon>Neoptera</taxon>
        <taxon>Paraneoptera</taxon>
        <taxon>Hemiptera</taxon>
        <taxon>Heteroptera</taxon>
        <taxon>Panheteroptera</taxon>
        <taxon>Cimicomorpha</taxon>
        <taxon>Miridae</taxon>
        <taxon>Mirini</taxon>
        <taxon>Lygus</taxon>
    </lineage>
</organism>
<dbReference type="SUPFAM" id="SSF53067">
    <property type="entry name" value="Actin-like ATPase domain"/>
    <property type="match status" value="1"/>
</dbReference>
<dbReference type="SUPFAM" id="SSF100934">
    <property type="entry name" value="Heat shock protein 70kD (HSP70), C-terminal subdomain"/>
    <property type="match status" value="1"/>
</dbReference>
<evidence type="ECO:0000256" key="3">
    <source>
        <dbReference type="ARBA" id="ARBA00022840"/>
    </source>
</evidence>
<reference evidence="4" key="1">
    <citation type="journal article" date="2014" name="PLoS ONE">
        <title>Transcriptome-Based Identification of ABC Transporters in the Western Tarnished Plant Bug Lygus hesperus.</title>
        <authorList>
            <person name="Hull J.J."/>
            <person name="Chaney K."/>
            <person name="Geib S.M."/>
            <person name="Fabrick J.A."/>
            <person name="Brent C.S."/>
            <person name="Walsh D."/>
            <person name="Lavine L.C."/>
        </authorList>
    </citation>
    <scope>NUCLEOTIDE SEQUENCE</scope>
</reference>
<dbReference type="Gene3D" id="3.30.420.40">
    <property type="match status" value="2"/>
</dbReference>
<dbReference type="EMBL" id="GDHC01010536">
    <property type="protein sequence ID" value="JAQ08093.1"/>
    <property type="molecule type" value="Transcribed_RNA"/>
</dbReference>
<sequence length="399" mass="44245">MGSLLRTLLALCERAKRMLSTAVSAELTLENIYENLDLQCTITRSRFENLCEKLFVRCMEPIQQVLRDSKIPKELVDEVLLVGGSSRIPKVRSMVSKYFEKPVNTSVSPDEAVAYGAAVQACIITNNLDDVTEDMLLVDVIPLSLGIKTAGDLMSVFIKRNSPIPVKITKFYSTDIDNQEAVDICIYEGERLDVRENHFLGKVSLENIPPKPAGVPRIKVTFSLDQDGILDVSAIEQLSNTQCSIKLVSGYGSGRLTYDDVQKIVQDAEQFAKEDQYLRDIKRTRLECETLCQQVKGALPFLLTYLDETAQLRVLQALDDCNAWISVNSDANPDDFTQAHEKLLKKVDSYLSQAYDSYIAAGGDLYPNGPPPGLDRVHVKACHRGEGAEASNDTAVTDV</sequence>
<dbReference type="GO" id="GO:0005524">
    <property type="term" value="F:ATP binding"/>
    <property type="evidence" value="ECO:0007669"/>
    <property type="project" value="UniProtKB-KW"/>
</dbReference>
<name>A0A0A9WZ35_LYGHE</name>
<evidence type="ECO:0000313" key="4">
    <source>
        <dbReference type="EMBL" id="JAG13009.1"/>
    </source>
</evidence>
<dbReference type="FunFam" id="3.90.640.10:FF:000003">
    <property type="entry name" value="Molecular chaperone DnaK"/>
    <property type="match status" value="1"/>
</dbReference>
<protein>
    <submittedName>
        <fullName evidence="4">Heat shock 70 kDa protein 1</fullName>
    </submittedName>
    <submittedName>
        <fullName evidence="5">Heat shock protein 1</fullName>
    </submittedName>
</protein>
<dbReference type="GO" id="GO:0140662">
    <property type="term" value="F:ATP-dependent protein folding chaperone"/>
    <property type="evidence" value="ECO:0007669"/>
    <property type="project" value="InterPro"/>
</dbReference>
<dbReference type="Gene3D" id="3.90.640.10">
    <property type="entry name" value="Actin, Chain A, domain 4"/>
    <property type="match status" value="1"/>
</dbReference>
<keyword evidence="4" id="KW-0346">Stress response</keyword>
<evidence type="ECO:0000313" key="5">
    <source>
        <dbReference type="EMBL" id="JAQ08093.1"/>
    </source>
</evidence>
<evidence type="ECO:0000256" key="1">
    <source>
        <dbReference type="ARBA" id="ARBA00007381"/>
    </source>
</evidence>
<dbReference type="AlphaFoldDB" id="A0A0A9WZ35"/>
<dbReference type="InterPro" id="IPR018181">
    <property type="entry name" value="Heat_shock_70_CS"/>
</dbReference>
<reference evidence="5" key="3">
    <citation type="journal article" date="2016" name="Gigascience">
        <title>De novo construction of an expanded transcriptome assembly for the western tarnished plant bug, Lygus hesperus.</title>
        <authorList>
            <person name="Tassone E.E."/>
            <person name="Geib S.M."/>
            <person name="Hall B."/>
            <person name="Fabrick J.A."/>
            <person name="Brent C.S."/>
            <person name="Hull J.J."/>
        </authorList>
    </citation>
    <scope>NUCLEOTIDE SEQUENCE</scope>
</reference>
<dbReference type="InterPro" id="IPR029048">
    <property type="entry name" value="HSP70_C_sf"/>
</dbReference>
<dbReference type="Gene3D" id="2.60.34.10">
    <property type="entry name" value="Substrate Binding Domain Of DNAk, Chain A, domain 1"/>
    <property type="match status" value="1"/>
</dbReference>
<gene>
    <name evidence="4" type="primary">HSP71</name>
    <name evidence="5" type="synonym">HSP71_1</name>
    <name evidence="4" type="ORF">CM83_10481</name>
    <name evidence="5" type="ORF">g.30766</name>
</gene>
<proteinExistence type="inferred from homology"/>
<dbReference type="Pfam" id="PF00012">
    <property type="entry name" value="HSP70"/>
    <property type="match status" value="1"/>
</dbReference>
<dbReference type="InterPro" id="IPR043129">
    <property type="entry name" value="ATPase_NBD"/>
</dbReference>
<keyword evidence="2" id="KW-0547">Nucleotide-binding</keyword>
<dbReference type="InterPro" id="IPR029047">
    <property type="entry name" value="HSP70_peptide-bd_sf"/>
</dbReference>
<accession>A0A0A9WZ35</accession>
<dbReference type="InterPro" id="IPR013126">
    <property type="entry name" value="Hsp_70_fam"/>
</dbReference>
<comment type="similarity">
    <text evidence="1">Belongs to the heat shock protein 70 family.</text>
</comment>
<dbReference type="PROSITE" id="PS01036">
    <property type="entry name" value="HSP70_3"/>
    <property type="match status" value="1"/>
</dbReference>
<evidence type="ECO:0000256" key="2">
    <source>
        <dbReference type="ARBA" id="ARBA00022741"/>
    </source>
</evidence>
<reference evidence="4" key="2">
    <citation type="submission" date="2014-07" db="EMBL/GenBank/DDBJ databases">
        <authorList>
            <person name="Hull J."/>
        </authorList>
    </citation>
    <scope>NUCLEOTIDE SEQUENCE</scope>
</reference>
<dbReference type="EMBL" id="GBHO01030595">
    <property type="protein sequence ID" value="JAG13009.1"/>
    <property type="molecule type" value="Transcribed_RNA"/>
</dbReference>
<keyword evidence="3" id="KW-0067">ATP-binding</keyword>